<keyword evidence="1" id="KW-0732">Signal</keyword>
<dbReference type="PROSITE" id="PS51109">
    <property type="entry name" value="G5"/>
    <property type="match status" value="1"/>
</dbReference>
<dbReference type="OrthoDB" id="9766277at2"/>
<organism evidence="4 5">
    <name type="scientific">Miniimonas arenae</name>
    <dbReference type="NCBI Taxonomy" id="676201"/>
    <lineage>
        <taxon>Bacteria</taxon>
        <taxon>Bacillati</taxon>
        <taxon>Actinomycetota</taxon>
        <taxon>Actinomycetes</taxon>
        <taxon>Micrococcales</taxon>
        <taxon>Beutenbergiaceae</taxon>
        <taxon>Miniimonas</taxon>
    </lineage>
</organism>
<proteinExistence type="predicted"/>
<feature type="compositionally biased region" description="Low complexity" evidence="2">
    <location>
        <begin position="260"/>
        <end position="282"/>
    </location>
</feature>
<keyword evidence="5" id="KW-1185">Reference proteome</keyword>
<sequence>MRDRSVIVERSPDEECVPVTPPRRAVKLGLNTAVLLALAAGTGAVVLADPAPSATAAHANGALEGEAAAAQGSAGTDTTSADIPLLNTTLAGEDVVHVTPVSRSQDRAALVDGNGVTFTVTVDGVATPLTTTADTLADALADAGIVLGWDDQVSAPLTSAPPAGGEVTIGRGTTAYVTEQVVTPHATEERESSSLEQGKTRVLQAGVDGDARVTSRVRLVDGVEVGRETLLSITLTEPVTEIVEVGTKVTVAAAAPSTGGAMDSDSAPSSSGASAVAPTTSADPGSNRAIGKELMLAYGFGEDQWGCLENLWTRESGWNHLSSNKSSGAFGIPQALPGSKMASAGADWATNPATQIQWGLGYIAGRYGTPCGAWSAFQSKGWY</sequence>
<feature type="domain" description="G5" evidence="3">
    <location>
        <begin position="169"/>
        <end position="249"/>
    </location>
</feature>
<name>A0A5C5B8W4_9MICO</name>
<gene>
    <name evidence="4" type="ORF">FH969_12950</name>
</gene>
<protein>
    <submittedName>
        <fullName evidence="4">DUF348 domain-containing protein</fullName>
    </submittedName>
</protein>
<evidence type="ECO:0000313" key="5">
    <source>
        <dbReference type="Proteomes" id="UP000313849"/>
    </source>
</evidence>
<dbReference type="Gene3D" id="2.20.230.10">
    <property type="entry name" value="Resuscitation-promoting factor rpfb"/>
    <property type="match status" value="1"/>
</dbReference>
<comment type="caution">
    <text evidence="4">The sequence shown here is derived from an EMBL/GenBank/DDBJ whole genome shotgun (WGS) entry which is preliminary data.</text>
</comment>
<dbReference type="AlphaFoldDB" id="A0A5C5B8W4"/>
<dbReference type="Pfam" id="PF07501">
    <property type="entry name" value="G5"/>
    <property type="match status" value="1"/>
</dbReference>
<evidence type="ECO:0000259" key="3">
    <source>
        <dbReference type="PROSITE" id="PS51109"/>
    </source>
</evidence>
<dbReference type="InterPro" id="IPR011098">
    <property type="entry name" value="G5_dom"/>
</dbReference>
<dbReference type="SMART" id="SM01208">
    <property type="entry name" value="G5"/>
    <property type="match status" value="1"/>
</dbReference>
<dbReference type="Proteomes" id="UP000313849">
    <property type="component" value="Unassembled WGS sequence"/>
</dbReference>
<dbReference type="EMBL" id="VENP01000062">
    <property type="protein sequence ID" value="TNU73141.1"/>
    <property type="molecule type" value="Genomic_DNA"/>
</dbReference>
<dbReference type="Pfam" id="PF03990">
    <property type="entry name" value="DUF348"/>
    <property type="match status" value="1"/>
</dbReference>
<reference evidence="4 5" key="1">
    <citation type="submission" date="2019-06" db="EMBL/GenBank/DDBJ databases">
        <title>Draft genome sequence of Miniimonas arenae KCTC 19750T isolated from sea sand.</title>
        <authorList>
            <person name="Park S.-J."/>
        </authorList>
    </citation>
    <scope>NUCLEOTIDE SEQUENCE [LARGE SCALE GENOMIC DNA]</scope>
    <source>
        <strain evidence="4 5">KCTC 19750</strain>
    </source>
</reference>
<accession>A0A5C5B8W4</accession>
<feature type="region of interest" description="Disordered" evidence="2">
    <location>
        <begin position="257"/>
        <end position="286"/>
    </location>
</feature>
<dbReference type="InterPro" id="IPR007137">
    <property type="entry name" value="DUF348"/>
</dbReference>
<dbReference type="InterPro" id="IPR023346">
    <property type="entry name" value="Lysozyme-like_dom_sf"/>
</dbReference>
<evidence type="ECO:0000313" key="4">
    <source>
        <dbReference type="EMBL" id="TNU73141.1"/>
    </source>
</evidence>
<dbReference type="SUPFAM" id="SSF53955">
    <property type="entry name" value="Lysozyme-like"/>
    <property type="match status" value="1"/>
</dbReference>
<evidence type="ECO:0000256" key="1">
    <source>
        <dbReference type="ARBA" id="ARBA00022729"/>
    </source>
</evidence>
<evidence type="ECO:0000256" key="2">
    <source>
        <dbReference type="SAM" id="MobiDB-lite"/>
    </source>
</evidence>